<dbReference type="Proteomes" id="UP000562492">
    <property type="component" value="Unassembled WGS sequence"/>
</dbReference>
<comment type="caution">
    <text evidence="2">The sequence shown here is derived from an EMBL/GenBank/DDBJ whole genome shotgun (WGS) entry which is preliminary data.</text>
</comment>
<dbReference type="RefSeq" id="WP_184708890.1">
    <property type="nucleotide sequence ID" value="NZ_JACHKZ010000014.1"/>
</dbReference>
<feature type="signal peptide" evidence="1">
    <location>
        <begin position="1"/>
        <end position="31"/>
    </location>
</feature>
<proteinExistence type="predicted"/>
<accession>A0ABR6RH10</accession>
<evidence type="ECO:0000313" key="2">
    <source>
        <dbReference type="EMBL" id="MBB6578434.1"/>
    </source>
</evidence>
<keyword evidence="3" id="KW-1185">Reference proteome</keyword>
<organism evidence="2 3">
    <name type="scientific">Comamonas odontotermitis</name>
    <dbReference type="NCBI Taxonomy" id="379895"/>
    <lineage>
        <taxon>Bacteria</taxon>
        <taxon>Pseudomonadati</taxon>
        <taxon>Pseudomonadota</taxon>
        <taxon>Betaproteobacteria</taxon>
        <taxon>Burkholderiales</taxon>
        <taxon>Comamonadaceae</taxon>
        <taxon>Comamonas</taxon>
    </lineage>
</organism>
<dbReference type="EMBL" id="JACHKZ010000014">
    <property type="protein sequence ID" value="MBB6578434.1"/>
    <property type="molecule type" value="Genomic_DNA"/>
</dbReference>
<feature type="chain" id="PRO_5047523710" evidence="1">
    <location>
        <begin position="32"/>
        <end position="306"/>
    </location>
</feature>
<reference evidence="2 3" key="1">
    <citation type="submission" date="2020-08" db="EMBL/GenBank/DDBJ databases">
        <title>Functional genomics of gut bacteria from endangered species of beetles.</title>
        <authorList>
            <person name="Carlos-Shanley C."/>
        </authorList>
    </citation>
    <scope>NUCLEOTIDE SEQUENCE [LARGE SCALE GENOMIC DNA]</scope>
    <source>
        <strain evidence="2 3">S00124</strain>
    </source>
</reference>
<keyword evidence="1" id="KW-0732">Signal</keyword>
<evidence type="ECO:0000313" key="3">
    <source>
        <dbReference type="Proteomes" id="UP000562492"/>
    </source>
</evidence>
<protein>
    <submittedName>
        <fullName evidence="2">Uncharacterized protein</fullName>
    </submittedName>
</protein>
<name>A0ABR6RH10_9BURK</name>
<sequence>MPSPFPFTTVLPRRQMLVATLAAFAVPSLYAKAPLKTGASPLREVLFRGLGDDMQVARLWLLLAEQAQRAAILSRCKLGQQPLAELEWAPDFQVALMQDCRQIHTLPIFQRVFVQTWLEATDQVWGKLSSQERRHWSNWLAAPDASSAIQSMRAESLLSYCTEPDWNVDARTGTPTAIPIVLVVQGLRQAGVLPVVIQAVTQTQPELGSQLMKISAQDLKNPRANKMLLDTSKKLPLYAQAIGNHYMALADKRWPARASWGDGPLADHPLQCDFVLQAKIAKIAGEDAMKLRPADYAPATLAKYCS</sequence>
<gene>
    <name evidence="2" type="ORF">HNP33_002516</name>
</gene>
<evidence type="ECO:0000256" key="1">
    <source>
        <dbReference type="SAM" id="SignalP"/>
    </source>
</evidence>